<evidence type="ECO:0000256" key="7">
    <source>
        <dbReference type="ARBA" id="ARBA00023052"/>
    </source>
</evidence>
<dbReference type="GO" id="GO:0005777">
    <property type="term" value="C:peroxisome"/>
    <property type="evidence" value="ECO:0007669"/>
    <property type="project" value="UniProtKB-SubCell"/>
</dbReference>
<dbReference type="GO" id="GO:0000287">
    <property type="term" value="F:magnesium ion binding"/>
    <property type="evidence" value="ECO:0007669"/>
    <property type="project" value="InterPro"/>
</dbReference>
<comment type="cofactor">
    <cofactor evidence="2">
        <name>thiamine diphosphate</name>
        <dbReference type="ChEBI" id="CHEBI:58937"/>
    </cofactor>
</comment>
<dbReference type="InterPro" id="IPR029061">
    <property type="entry name" value="THDP-binding"/>
</dbReference>
<keyword evidence="8" id="KW-0576">Peroxisome</keyword>
<name>A0A9W8BHG7_9FUNG</name>
<dbReference type="PANTHER" id="PTHR43710">
    <property type="entry name" value="2-HYDROXYACYL-COA LYASE"/>
    <property type="match status" value="1"/>
</dbReference>
<dbReference type="Pfam" id="PF01852">
    <property type="entry name" value="START"/>
    <property type="match status" value="1"/>
</dbReference>
<gene>
    <name evidence="17" type="ORF">H4R26_001960</name>
</gene>
<dbReference type="EC" id="4.1.2.63" evidence="12"/>
<dbReference type="InterPro" id="IPR045025">
    <property type="entry name" value="HACL1-like"/>
</dbReference>
<reference evidence="17" key="1">
    <citation type="submission" date="2022-07" db="EMBL/GenBank/DDBJ databases">
        <title>Phylogenomic reconstructions and comparative analyses of Kickxellomycotina fungi.</title>
        <authorList>
            <person name="Reynolds N.K."/>
            <person name="Stajich J.E."/>
            <person name="Barry K."/>
            <person name="Grigoriev I.V."/>
            <person name="Crous P."/>
            <person name="Smith M.E."/>
        </authorList>
    </citation>
    <scope>NUCLEOTIDE SEQUENCE</scope>
    <source>
        <strain evidence="17">IMI 214461</strain>
    </source>
</reference>
<evidence type="ECO:0000256" key="3">
    <source>
        <dbReference type="ARBA" id="ARBA00004275"/>
    </source>
</evidence>
<dbReference type="AlphaFoldDB" id="A0A9W8BHG7"/>
<evidence type="ECO:0000256" key="4">
    <source>
        <dbReference type="ARBA" id="ARBA00007812"/>
    </source>
</evidence>
<dbReference type="InterPro" id="IPR023393">
    <property type="entry name" value="START-like_dom_sf"/>
</dbReference>
<evidence type="ECO:0000256" key="14">
    <source>
        <dbReference type="ARBA" id="ARBA00070390"/>
    </source>
</evidence>
<sequence>MAQLITGAQVLAKALRQQGVDVVFGIVGIPVVEVADAMQAEGIRFIAFRNEQSCSYAASAWGFLAQRPGVCLAVSGPGVVHALAGIVNSQVNAWPMVLIGGSCEASLEGAGAFQECRQVEMCRPHAKFAARPPSIAHIPSVVERAFTHALAGRPGAAYIDLPADLIQKAVDAAPLLALRPVSTAQPPVGQADPAAVARAAALLAAAKRPLLIVGKGSAYARAEAEIRLLVDKYQAPFLPTPMGKGVLPDSHPRNAASARSAALAGADVIVLLGARVNWLLHFGRRFSSDTKLIQIDVNSMQYPLDRLHYVMFQLLFLALVPSILAVSALSGKHVAVPQPIASPPDVEVPGPAAVARPVANPVDGIQASRHAHMEKCAEIERYFMHLATSPANASSPWIPLVSLTKPYSITVQGHVEKPFCFRVTFYAPAPPATAFDLLANVLRRPEWDELTESTNIVESLGYGDSIHYLKMKAVWPTAARDSVLVSRITTVRVEGQEDEAFLNVSQSIEDTRMPEKEAEGIVRMHAALAGQLVTRVPLADRERLGLAGDNWCKVVQIADGDLKGWIPKSVIKFIATQALPRSLTKVCSVLATTPPRHDSQLLHELRRLPTKHTTGHVVPVAANQTAPPEAAAASAVAVSARGLQAPTTSATVAAVATKAKGIRWSAVMRLLVRYATPAVIAVLTSLIFNYFFRRGRR</sequence>
<evidence type="ECO:0000313" key="18">
    <source>
        <dbReference type="Proteomes" id="UP001150907"/>
    </source>
</evidence>
<feature type="domain" description="START" evidence="16">
    <location>
        <begin position="423"/>
        <end position="586"/>
    </location>
</feature>
<dbReference type="Gene3D" id="3.40.50.970">
    <property type="match status" value="1"/>
</dbReference>
<dbReference type="CDD" id="cd00177">
    <property type="entry name" value="START"/>
    <property type="match status" value="1"/>
</dbReference>
<comment type="similarity">
    <text evidence="4">Belongs to the TPP enzyme family.</text>
</comment>
<dbReference type="Proteomes" id="UP001150907">
    <property type="component" value="Unassembled WGS sequence"/>
</dbReference>
<accession>A0A9W8BHG7</accession>
<keyword evidence="15" id="KW-0812">Transmembrane</keyword>
<dbReference type="SUPFAM" id="SSF52518">
    <property type="entry name" value="Thiamin diphosphate-binding fold (THDP-binding)"/>
    <property type="match status" value="1"/>
</dbReference>
<dbReference type="InterPro" id="IPR012001">
    <property type="entry name" value="Thiamin_PyroP_enz_TPP-bd_dom"/>
</dbReference>
<comment type="function">
    <text evidence="13">Catalyzes a carbon-carbon cleavage reaction; cleaves a 2-hydroxy-3-methylacyl-CoA into formyl-CoA and a 2-methyl-branched fatty aldehyde.</text>
</comment>
<evidence type="ECO:0000256" key="1">
    <source>
        <dbReference type="ARBA" id="ARBA00001946"/>
    </source>
</evidence>
<evidence type="ECO:0000256" key="2">
    <source>
        <dbReference type="ARBA" id="ARBA00001964"/>
    </source>
</evidence>
<dbReference type="EMBL" id="JANBQF010000103">
    <property type="protein sequence ID" value="KAJ2005405.1"/>
    <property type="molecule type" value="Genomic_DNA"/>
</dbReference>
<evidence type="ECO:0000256" key="15">
    <source>
        <dbReference type="SAM" id="Phobius"/>
    </source>
</evidence>
<evidence type="ECO:0000256" key="8">
    <source>
        <dbReference type="ARBA" id="ARBA00023140"/>
    </source>
</evidence>
<feature type="transmembrane region" description="Helical" evidence="15">
    <location>
        <begin position="671"/>
        <end position="692"/>
    </location>
</feature>
<dbReference type="SUPFAM" id="SSF52467">
    <property type="entry name" value="DHS-like NAD/FAD-binding domain"/>
    <property type="match status" value="1"/>
</dbReference>
<comment type="catalytic activity">
    <reaction evidence="10">
        <text>a 2-hydroxy-3-methyl fatty acyl-CoA = a 2-methyl-branched fatty aldehyde + formyl-CoA</text>
        <dbReference type="Rhea" id="RHEA:25375"/>
        <dbReference type="ChEBI" id="CHEBI:49188"/>
        <dbReference type="ChEBI" id="CHEBI:57376"/>
        <dbReference type="ChEBI" id="CHEBI:58783"/>
        <dbReference type="EC" id="4.1.2.63"/>
    </reaction>
    <physiologicalReaction direction="left-to-right" evidence="10">
        <dbReference type="Rhea" id="RHEA:25376"/>
    </physiologicalReaction>
</comment>
<comment type="cofactor">
    <cofactor evidence="1">
        <name>Mg(2+)</name>
        <dbReference type="ChEBI" id="CHEBI:18420"/>
    </cofactor>
</comment>
<keyword evidence="7" id="KW-0786">Thiamine pyrophosphate</keyword>
<evidence type="ECO:0000259" key="16">
    <source>
        <dbReference type="PROSITE" id="PS50848"/>
    </source>
</evidence>
<keyword evidence="15" id="KW-1133">Transmembrane helix</keyword>
<comment type="caution">
    <text evidence="17">The sequence shown here is derived from an EMBL/GenBank/DDBJ whole genome shotgun (WGS) entry which is preliminary data.</text>
</comment>
<comment type="catalytic activity">
    <reaction evidence="11">
        <text>an (R)-2-hydroxy-long-chain-fatty acyl-CoA = a long-chain fatty aldehyde + formyl-CoA</text>
        <dbReference type="Rhea" id="RHEA:67444"/>
        <dbReference type="ChEBI" id="CHEBI:17176"/>
        <dbReference type="ChEBI" id="CHEBI:57376"/>
        <dbReference type="ChEBI" id="CHEBI:170012"/>
        <dbReference type="EC" id="4.1.2.63"/>
    </reaction>
    <physiologicalReaction direction="left-to-right" evidence="11">
        <dbReference type="Rhea" id="RHEA:67445"/>
    </physiologicalReaction>
</comment>
<dbReference type="InterPro" id="IPR002913">
    <property type="entry name" value="START_lipid-bd_dom"/>
</dbReference>
<dbReference type="FunFam" id="3.40.50.970:FF:000054">
    <property type="entry name" value="Putative 2-hydroxyphytanoyl-CoA lyase"/>
    <property type="match status" value="1"/>
</dbReference>
<keyword evidence="15" id="KW-0472">Membrane</keyword>
<organism evidence="17 18">
    <name type="scientific">Coemansia thaxteri</name>
    <dbReference type="NCBI Taxonomy" id="2663907"/>
    <lineage>
        <taxon>Eukaryota</taxon>
        <taxon>Fungi</taxon>
        <taxon>Fungi incertae sedis</taxon>
        <taxon>Zoopagomycota</taxon>
        <taxon>Kickxellomycotina</taxon>
        <taxon>Kickxellomycetes</taxon>
        <taxon>Kickxellales</taxon>
        <taxon>Kickxellaceae</taxon>
        <taxon>Coemansia</taxon>
    </lineage>
</organism>
<dbReference type="Pfam" id="PF02776">
    <property type="entry name" value="TPP_enzyme_N"/>
    <property type="match status" value="1"/>
</dbReference>
<evidence type="ECO:0000313" key="17">
    <source>
        <dbReference type="EMBL" id="KAJ2005405.1"/>
    </source>
</evidence>
<dbReference type="InterPro" id="IPR029035">
    <property type="entry name" value="DHS-like_NAD/FAD-binding_dom"/>
</dbReference>
<dbReference type="Gene3D" id="3.30.530.20">
    <property type="match status" value="1"/>
</dbReference>
<dbReference type="Pfam" id="PF00205">
    <property type="entry name" value="TPP_enzyme_M"/>
    <property type="match status" value="1"/>
</dbReference>
<comment type="subcellular location">
    <subcellularLocation>
        <location evidence="3">Peroxisome</location>
    </subcellularLocation>
</comment>
<dbReference type="CDD" id="cd07035">
    <property type="entry name" value="TPP_PYR_POX_like"/>
    <property type="match status" value="1"/>
</dbReference>
<dbReference type="SUPFAM" id="SSF55961">
    <property type="entry name" value="Bet v1-like"/>
    <property type="match status" value="1"/>
</dbReference>
<dbReference type="PROSITE" id="PS50848">
    <property type="entry name" value="START"/>
    <property type="match status" value="1"/>
</dbReference>
<evidence type="ECO:0000256" key="5">
    <source>
        <dbReference type="ARBA" id="ARBA00022723"/>
    </source>
</evidence>
<dbReference type="GO" id="GO:0106359">
    <property type="term" value="F:2-hydroxyacyl-CoA lyase activity"/>
    <property type="evidence" value="ECO:0007669"/>
    <property type="project" value="UniProtKB-EC"/>
</dbReference>
<keyword evidence="6" id="KW-0460">Magnesium</keyword>
<evidence type="ECO:0000256" key="9">
    <source>
        <dbReference type="ARBA" id="ARBA00023239"/>
    </source>
</evidence>
<dbReference type="Gene3D" id="3.40.50.1220">
    <property type="entry name" value="TPP-binding domain"/>
    <property type="match status" value="1"/>
</dbReference>
<dbReference type="GO" id="GO:0030976">
    <property type="term" value="F:thiamine pyrophosphate binding"/>
    <property type="evidence" value="ECO:0007669"/>
    <property type="project" value="InterPro"/>
</dbReference>
<dbReference type="GO" id="GO:0008289">
    <property type="term" value="F:lipid binding"/>
    <property type="evidence" value="ECO:0007669"/>
    <property type="project" value="InterPro"/>
</dbReference>
<dbReference type="GO" id="GO:0001561">
    <property type="term" value="P:fatty acid alpha-oxidation"/>
    <property type="evidence" value="ECO:0007669"/>
    <property type="project" value="TreeGrafter"/>
</dbReference>
<evidence type="ECO:0000256" key="10">
    <source>
        <dbReference type="ARBA" id="ARBA00044451"/>
    </source>
</evidence>
<keyword evidence="5" id="KW-0479">Metal-binding</keyword>
<keyword evidence="18" id="KW-1185">Reference proteome</keyword>
<evidence type="ECO:0000256" key="11">
    <source>
        <dbReference type="ARBA" id="ARBA00044454"/>
    </source>
</evidence>
<dbReference type="InterPro" id="IPR012000">
    <property type="entry name" value="Thiamin_PyroP_enz_cen_dom"/>
</dbReference>
<evidence type="ECO:0000256" key="12">
    <source>
        <dbReference type="ARBA" id="ARBA00044518"/>
    </source>
</evidence>
<dbReference type="PANTHER" id="PTHR43710:SF2">
    <property type="entry name" value="2-HYDROXYACYL-COA LYASE 1"/>
    <property type="match status" value="1"/>
</dbReference>
<evidence type="ECO:0000256" key="6">
    <source>
        <dbReference type="ARBA" id="ARBA00022842"/>
    </source>
</evidence>
<evidence type="ECO:0000256" key="13">
    <source>
        <dbReference type="ARBA" id="ARBA00059692"/>
    </source>
</evidence>
<proteinExistence type="inferred from homology"/>
<protein>
    <recommendedName>
        <fullName evidence="14">2-hydroxyacyl-CoA lyase</fullName>
        <ecNumber evidence="12">4.1.2.63</ecNumber>
    </recommendedName>
</protein>
<keyword evidence="9" id="KW-0456">Lyase</keyword>
<dbReference type="OrthoDB" id="10006023at2759"/>